<organism evidence="7 8">
    <name type="scientific">Comamonas testosteroni TK102</name>
    <dbReference type="NCBI Taxonomy" id="1392005"/>
    <lineage>
        <taxon>Bacteria</taxon>
        <taxon>Pseudomonadati</taxon>
        <taxon>Pseudomonadota</taxon>
        <taxon>Betaproteobacteria</taxon>
        <taxon>Burkholderiales</taxon>
        <taxon>Comamonadaceae</taxon>
        <taxon>Comamonas</taxon>
    </lineage>
</organism>
<evidence type="ECO:0000256" key="2">
    <source>
        <dbReference type="ARBA" id="ARBA00022490"/>
    </source>
</evidence>
<sequence length="79" mass="8748">MPKAAAAKKSEQPVSYEAALQELEQLIAQIESGQLPLEQMLSGYQRAAELLVFCRSQLDAVQEQVKVLDEGKLSAWTQD</sequence>
<evidence type="ECO:0000256" key="1">
    <source>
        <dbReference type="ARBA" id="ARBA00009998"/>
    </source>
</evidence>
<dbReference type="InterPro" id="IPR003761">
    <property type="entry name" value="Exonuc_VII_S"/>
</dbReference>
<dbReference type="Gene3D" id="1.10.287.1040">
    <property type="entry name" value="Exonuclease VII, small subunit"/>
    <property type="match status" value="1"/>
</dbReference>
<dbReference type="GO" id="GO:0009318">
    <property type="term" value="C:exodeoxyribonuclease VII complex"/>
    <property type="evidence" value="ECO:0007669"/>
    <property type="project" value="UniProtKB-UniRule"/>
</dbReference>
<gene>
    <name evidence="6" type="primary">xseB</name>
    <name evidence="7" type="ORF">O987_20870</name>
</gene>
<dbReference type="AlphaFoldDB" id="A0A076PXX3"/>
<dbReference type="NCBIfam" id="TIGR01280">
    <property type="entry name" value="xseB"/>
    <property type="match status" value="1"/>
</dbReference>
<evidence type="ECO:0000313" key="7">
    <source>
        <dbReference type="EMBL" id="AIJ48267.1"/>
    </source>
</evidence>
<dbReference type="GO" id="GO:0006308">
    <property type="term" value="P:DNA catabolic process"/>
    <property type="evidence" value="ECO:0007669"/>
    <property type="project" value="UniProtKB-UniRule"/>
</dbReference>
<dbReference type="EC" id="3.1.11.6" evidence="6"/>
<dbReference type="SUPFAM" id="SSF116842">
    <property type="entry name" value="XseB-like"/>
    <property type="match status" value="1"/>
</dbReference>
<dbReference type="PANTHER" id="PTHR34137:SF1">
    <property type="entry name" value="EXODEOXYRIBONUCLEASE 7 SMALL SUBUNIT"/>
    <property type="match status" value="1"/>
</dbReference>
<comment type="subunit">
    <text evidence="6">Heterooligomer composed of large and small subunits.</text>
</comment>
<comment type="function">
    <text evidence="6">Bidirectionally degrades single-stranded DNA into large acid-insoluble oligonucleotides, which are then degraded further into small acid-soluble oligonucleotides.</text>
</comment>
<dbReference type="PIRSF" id="PIRSF006488">
    <property type="entry name" value="Exonuc_VII_S"/>
    <property type="match status" value="1"/>
</dbReference>
<name>A0A076PXX3_COMTE</name>
<evidence type="ECO:0000313" key="8">
    <source>
        <dbReference type="Proteomes" id="UP000028782"/>
    </source>
</evidence>
<dbReference type="KEGG" id="ctes:O987_20870"/>
<keyword evidence="4 6" id="KW-0378">Hydrolase</keyword>
<reference evidence="7 8" key="1">
    <citation type="journal article" date="2014" name="Genome Announc.">
        <title>Complete Genome Sequence of Polychlorinated Biphenyl Degrader Comamonas testosteroni TK102 (NBRC 109938).</title>
        <authorList>
            <person name="Fukuda K."/>
            <person name="Hosoyama A."/>
            <person name="Tsuchikane K."/>
            <person name="Ohji S."/>
            <person name="Yamazoe A."/>
            <person name="Fujita N."/>
            <person name="Shintani M."/>
            <person name="Kimbara K."/>
        </authorList>
    </citation>
    <scope>NUCLEOTIDE SEQUENCE [LARGE SCALE GENOMIC DNA]</scope>
    <source>
        <strain evidence="7">TK102</strain>
    </source>
</reference>
<dbReference type="GO" id="GO:0008855">
    <property type="term" value="F:exodeoxyribonuclease VII activity"/>
    <property type="evidence" value="ECO:0007669"/>
    <property type="project" value="UniProtKB-UniRule"/>
</dbReference>
<dbReference type="HOGENOM" id="CLU_145918_2_0_4"/>
<dbReference type="PANTHER" id="PTHR34137">
    <property type="entry name" value="EXODEOXYRIBONUCLEASE 7 SMALL SUBUNIT"/>
    <property type="match status" value="1"/>
</dbReference>
<keyword evidence="2 6" id="KW-0963">Cytoplasm</keyword>
<keyword evidence="3 6" id="KW-0540">Nuclease</keyword>
<dbReference type="RefSeq" id="WP_003052843.1">
    <property type="nucleotide sequence ID" value="NZ_CP006704.1"/>
</dbReference>
<dbReference type="InterPro" id="IPR037004">
    <property type="entry name" value="Exonuc_VII_ssu_sf"/>
</dbReference>
<evidence type="ECO:0000256" key="5">
    <source>
        <dbReference type="ARBA" id="ARBA00022839"/>
    </source>
</evidence>
<dbReference type="EMBL" id="CP006704">
    <property type="protein sequence ID" value="AIJ48267.1"/>
    <property type="molecule type" value="Genomic_DNA"/>
</dbReference>
<dbReference type="GO" id="GO:0005829">
    <property type="term" value="C:cytosol"/>
    <property type="evidence" value="ECO:0007669"/>
    <property type="project" value="TreeGrafter"/>
</dbReference>
<dbReference type="HAMAP" id="MF_00337">
    <property type="entry name" value="Exonuc_7_S"/>
    <property type="match status" value="1"/>
</dbReference>
<accession>A0A076PXX3</accession>
<evidence type="ECO:0000256" key="6">
    <source>
        <dbReference type="HAMAP-Rule" id="MF_00337"/>
    </source>
</evidence>
<comment type="subcellular location">
    <subcellularLocation>
        <location evidence="6">Cytoplasm</location>
    </subcellularLocation>
</comment>
<keyword evidence="5 6" id="KW-0269">Exonuclease</keyword>
<dbReference type="Pfam" id="PF02609">
    <property type="entry name" value="Exonuc_VII_S"/>
    <property type="match status" value="1"/>
</dbReference>
<evidence type="ECO:0000256" key="3">
    <source>
        <dbReference type="ARBA" id="ARBA00022722"/>
    </source>
</evidence>
<comment type="similarity">
    <text evidence="1 6">Belongs to the XseB family.</text>
</comment>
<dbReference type="Proteomes" id="UP000028782">
    <property type="component" value="Chromosome"/>
</dbReference>
<protein>
    <recommendedName>
        <fullName evidence="6">Exodeoxyribonuclease 7 small subunit</fullName>
        <ecNumber evidence="6">3.1.11.6</ecNumber>
    </recommendedName>
    <alternativeName>
        <fullName evidence="6">Exodeoxyribonuclease VII small subunit</fullName>
        <shortName evidence="6">Exonuclease VII small subunit</shortName>
    </alternativeName>
</protein>
<comment type="catalytic activity">
    <reaction evidence="6">
        <text>Exonucleolytic cleavage in either 5'- to 3'- or 3'- to 5'-direction to yield nucleoside 5'-phosphates.</text>
        <dbReference type="EC" id="3.1.11.6"/>
    </reaction>
</comment>
<proteinExistence type="inferred from homology"/>
<evidence type="ECO:0000256" key="4">
    <source>
        <dbReference type="ARBA" id="ARBA00022801"/>
    </source>
</evidence>